<dbReference type="Gene3D" id="1.20.120.530">
    <property type="entry name" value="GntR ligand-binding domain-like"/>
    <property type="match status" value="1"/>
</dbReference>
<dbReference type="SMART" id="SM00345">
    <property type="entry name" value="HTH_GNTR"/>
    <property type="match status" value="1"/>
</dbReference>
<keyword evidence="1" id="KW-0805">Transcription regulation</keyword>
<dbReference type="SUPFAM" id="SSF46785">
    <property type="entry name" value="Winged helix' DNA-binding domain"/>
    <property type="match status" value="1"/>
</dbReference>
<dbReference type="PANTHER" id="PTHR43537:SF5">
    <property type="entry name" value="UXU OPERON TRANSCRIPTIONAL REGULATOR"/>
    <property type="match status" value="1"/>
</dbReference>
<dbReference type="Pfam" id="PF07729">
    <property type="entry name" value="FCD"/>
    <property type="match status" value="1"/>
</dbReference>
<protein>
    <submittedName>
        <fullName evidence="5">GntR family transcriptional regulator</fullName>
    </submittedName>
</protein>
<dbReference type="PROSITE" id="PS50949">
    <property type="entry name" value="HTH_GNTR"/>
    <property type="match status" value="1"/>
</dbReference>
<dbReference type="AlphaFoldDB" id="A0A9W4B3W9"/>
<dbReference type="InterPro" id="IPR008920">
    <property type="entry name" value="TF_FadR/GntR_C"/>
</dbReference>
<sequence length="249" mass="27124">MASRSSVVTVPKASALIAADLRQQVVTGVLAPGRMLPSETTLMTEFGVSRPTLREAFRILEAESIITIVRGPRGGARVLEPDGSMAARYTGTLLQYQGTPLSDVYRARTELEVSAVGLIAGARAKARVRALEDIVRQGDRIVDDERAFADYSLRFHVGVVEGGGSTTLAMLGRMLFDILDTHNAQFIASHPPGFERAANKRAQAAYRKLVKLLRNGEGAAAQRHWRRHLEAVERFMVGKSDATLVEVLS</sequence>
<dbReference type="PRINTS" id="PR00035">
    <property type="entry name" value="HTHGNTR"/>
</dbReference>
<gene>
    <name evidence="5" type="ORF">MGALJ_30660</name>
</gene>
<evidence type="ECO:0000259" key="4">
    <source>
        <dbReference type="PROSITE" id="PS50949"/>
    </source>
</evidence>
<dbReference type="PANTHER" id="PTHR43537">
    <property type="entry name" value="TRANSCRIPTIONAL REGULATOR, GNTR FAMILY"/>
    <property type="match status" value="1"/>
</dbReference>
<dbReference type="InterPro" id="IPR011711">
    <property type="entry name" value="GntR_C"/>
</dbReference>
<evidence type="ECO:0000313" key="5">
    <source>
        <dbReference type="EMBL" id="BBY93397.1"/>
    </source>
</evidence>
<dbReference type="SMART" id="SM00895">
    <property type="entry name" value="FCD"/>
    <property type="match status" value="1"/>
</dbReference>
<keyword evidence="3" id="KW-0804">Transcription</keyword>
<evidence type="ECO:0000256" key="2">
    <source>
        <dbReference type="ARBA" id="ARBA00023125"/>
    </source>
</evidence>
<organism evidence="5 6">
    <name type="scientific">Mycobacterium gallinarum</name>
    <dbReference type="NCBI Taxonomy" id="39689"/>
    <lineage>
        <taxon>Bacteria</taxon>
        <taxon>Bacillati</taxon>
        <taxon>Actinomycetota</taxon>
        <taxon>Actinomycetes</taxon>
        <taxon>Mycobacteriales</taxon>
        <taxon>Mycobacteriaceae</taxon>
        <taxon>Mycobacterium</taxon>
    </lineage>
</organism>
<dbReference type="GO" id="GO:0003700">
    <property type="term" value="F:DNA-binding transcription factor activity"/>
    <property type="evidence" value="ECO:0007669"/>
    <property type="project" value="InterPro"/>
</dbReference>
<evidence type="ECO:0000256" key="3">
    <source>
        <dbReference type="ARBA" id="ARBA00023163"/>
    </source>
</evidence>
<reference evidence="5 6" key="1">
    <citation type="journal article" date="2019" name="Emerg. Microbes Infect.">
        <title>Comprehensive subspecies identification of 175 nontuberculous mycobacteria species based on 7547 genomic profiles.</title>
        <authorList>
            <person name="Matsumoto Y."/>
            <person name="Kinjo T."/>
            <person name="Motooka D."/>
            <person name="Nabeya D."/>
            <person name="Jung N."/>
            <person name="Uechi K."/>
            <person name="Horii T."/>
            <person name="Iida T."/>
            <person name="Fujita J."/>
            <person name="Nakamura S."/>
        </authorList>
    </citation>
    <scope>NUCLEOTIDE SEQUENCE [LARGE SCALE GENOMIC DNA]</scope>
    <source>
        <strain evidence="5 6">JCM 6399</strain>
    </source>
</reference>
<dbReference type="EMBL" id="AP022601">
    <property type="protein sequence ID" value="BBY93397.1"/>
    <property type="molecule type" value="Genomic_DNA"/>
</dbReference>
<dbReference type="InterPro" id="IPR036390">
    <property type="entry name" value="WH_DNA-bd_sf"/>
</dbReference>
<evidence type="ECO:0000313" key="6">
    <source>
        <dbReference type="Proteomes" id="UP000465785"/>
    </source>
</evidence>
<dbReference type="KEGG" id="mgau:MGALJ_30660"/>
<evidence type="ECO:0000256" key="1">
    <source>
        <dbReference type="ARBA" id="ARBA00023015"/>
    </source>
</evidence>
<name>A0A9W4B3W9_9MYCO</name>
<dbReference type="Pfam" id="PF00392">
    <property type="entry name" value="GntR"/>
    <property type="match status" value="1"/>
</dbReference>
<dbReference type="Proteomes" id="UP000465785">
    <property type="component" value="Chromosome"/>
</dbReference>
<feature type="domain" description="HTH gntR-type" evidence="4">
    <location>
        <begin position="11"/>
        <end position="81"/>
    </location>
</feature>
<dbReference type="Gene3D" id="1.10.10.10">
    <property type="entry name" value="Winged helix-like DNA-binding domain superfamily/Winged helix DNA-binding domain"/>
    <property type="match status" value="1"/>
</dbReference>
<dbReference type="CDD" id="cd07377">
    <property type="entry name" value="WHTH_GntR"/>
    <property type="match status" value="1"/>
</dbReference>
<dbReference type="RefSeq" id="WP_174262087.1">
    <property type="nucleotide sequence ID" value="NZ_AP022601.1"/>
</dbReference>
<accession>A0A9W4B3W9</accession>
<keyword evidence="6" id="KW-1185">Reference proteome</keyword>
<keyword evidence="2" id="KW-0238">DNA-binding</keyword>
<proteinExistence type="predicted"/>
<dbReference type="InterPro" id="IPR036388">
    <property type="entry name" value="WH-like_DNA-bd_sf"/>
</dbReference>
<dbReference type="InterPro" id="IPR000524">
    <property type="entry name" value="Tscrpt_reg_HTH_GntR"/>
</dbReference>
<dbReference type="SUPFAM" id="SSF48008">
    <property type="entry name" value="GntR ligand-binding domain-like"/>
    <property type="match status" value="1"/>
</dbReference>
<dbReference type="GO" id="GO:0003677">
    <property type="term" value="F:DNA binding"/>
    <property type="evidence" value="ECO:0007669"/>
    <property type="project" value="UniProtKB-KW"/>
</dbReference>